<dbReference type="Proteomes" id="UP000252355">
    <property type="component" value="Unassembled WGS sequence"/>
</dbReference>
<gene>
    <name evidence="1" type="ORF">OZSIB_2831</name>
</gene>
<accession>A0A367ZI44</accession>
<evidence type="ECO:0000313" key="2">
    <source>
        <dbReference type="Proteomes" id="UP000252355"/>
    </source>
</evidence>
<dbReference type="EMBL" id="QOQW01000033">
    <property type="protein sequence ID" value="RCK77773.1"/>
    <property type="molecule type" value="Genomic_DNA"/>
</dbReference>
<dbReference type="AlphaFoldDB" id="A0A367ZI44"/>
<protein>
    <submittedName>
        <fullName evidence="1">Uncharacterized protein</fullName>
    </submittedName>
</protein>
<evidence type="ECO:0000313" key="1">
    <source>
        <dbReference type="EMBL" id="RCK77773.1"/>
    </source>
</evidence>
<organism evidence="1 2">
    <name type="scientific">Candidatus Ozemobacter sibiricus</name>
    <dbReference type="NCBI Taxonomy" id="2268124"/>
    <lineage>
        <taxon>Bacteria</taxon>
        <taxon>Candidatus Ozemobacteria</taxon>
        <taxon>Candidatus Ozemobacterales</taxon>
        <taxon>Candidatus Ozemobacteraceae</taxon>
        <taxon>Candidatus Ozemobacter</taxon>
    </lineage>
</organism>
<comment type="caution">
    <text evidence="1">The sequence shown here is derived from an EMBL/GenBank/DDBJ whole genome shotgun (WGS) entry which is preliminary data.</text>
</comment>
<sequence length="145" mass="15933">MLPTKVTDGWTLGDLAPNERPIPFIEAKGFQAHYVKPGEGEATLTMAVDILQVAEASQAEAIYDRLSTIDQLASTTETLEMTGLKKIVFRQGTQDSPAASSQAVPLQIRRVIAWFPPFVVRFESQNASFGPEEVKSILASLAWRQ</sequence>
<reference evidence="1 2" key="1">
    <citation type="submission" date="2018-05" db="EMBL/GenBank/DDBJ databases">
        <title>A metagenomic window into the 2 km-deep terrestrial subsurface aquifer revealed taxonomically and functionally diverse microbial community comprising novel uncultured bacterial lineages.</title>
        <authorList>
            <person name="Kadnikov V.V."/>
            <person name="Mardanov A.V."/>
            <person name="Beletsky A.V."/>
            <person name="Banks D."/>
            <person name="Pimenov N.V."/>
            <person name="Frank Y.A."/>
            <person name="Karnachuk O.V."/>
            <person name="Ravin N.V."/>
        </authorList>
    </citation>
    <scope>NUCLEOTIDE SEQUENCE [LARGE SCALE GENOMIC DNA]</scope>
    <source>
        <strain evidence="1">BY5</strain>
    </source>
</reference>
<proteinExistence type="predicted"/>
<name>A0A367ZI44_9BACT</name>